<dbReference type="Gene3D" id="3.40.1350.10">
    <property type="match status" value="1"/>
</dbReference>
<dbReference type="InterPro" id="IPR011335">
    <property type="entry name" value="Restrct_endonuc-II-like"/>
</dbReference>
<dbReference type="GO" id="GO:0005524">
    <property type="term" value="F:ATP binding"/>
    <property type="evidence" value="ECO:0007669"/>
    <property type="project" value="UniProtKB-UniRule"/>
</dbReference>
<evidence type="ECO:0000313" key="6">
    <source>
        <dbReference type="Proteomes" id="UP000470771"/>
    </source>
</evidence>
<dbReference type="GO" id="GO:0009307">
    <property type="term" value="P:DNA restriction-modification system"/>
    <property type="evidence" value="ECO:0007669"/>
    <property type="project" value="InterPro"/>
</dbReference>
<reference evidence="5 6" key="1">
    <citation type="submission" date="2019-12" db="EMBL/GenBank/DDBJ databases">
        <authorList>
            <person name="Zhao J."/>
        </authorList>
    </citation>
    <scope>NUCLEOTIDE SEQUENCE [LARGE SCALE GENOMIC DNA]</scope>
    <source>
        <strain evidence="5 6">S-15</strain>
    </source>
</reference>
<dbReference type="Pfam" id="PF04471">
    <property type="entry name" value="Mrr_cat"/>
    <property type="match status" value="1"/>
</dbReference>
<keyword evidence="6" id="KW-1185">Reference proteome</keyword>
<dbReference type="InterPro" id="IPR007560">
    <property type="entry name" value="Restrct_endonuc_IV_Mrr"/>
</dbReference>
<dbReference type="AlphaFoldDB" id="A0A6N9NKC1"/>
<sequence>MESILIKKKSGEKEAFSFSKLRASLERSGANDSDVAYILERLKPQLYDGITTQEIYRKAFALLKKENRVYASKYSLKKALFDLGPTGYPFESMIAALLRKRGYHAEVSVTLQGECVTHEIDVLAEKDGATYAIECKYHAKSHFVNNVKVPLYINSRFLDIQKKWNNDSHKNTQLKQGWLVSNTKFTLDAIQYANCVGLELLSWNYPANNGINKLIDSYGLYPVTTLTTLTKREKELIMENDVILVKELVDSPAILDKLAFSAVRKNRILSEAHSLIEFDNGR</sequence>
<name>A0A6N9NKC1_9FLAO</name>
<evidence type="ECO:0000313" key="5">
    <source>
        <dbReference type="EMBL" id="NBG66314.1"/>
    </source>
</evidence>
<evidence type="ECO:0000259" key="4">
    <source>
        <dbReference type="PROSITE" id="PS51161"/>
    </source>
</evidence>
<dbReference type="CDD" id="cd22308">
    <property type="entry name" value="Af1548-like"/>
    <property type="match status" value="1"/>
</dbReference>
<organism evidence="5 6">
    <name type="scientific">Acidiluteibacter ferrifornacis</name>
    <dbReference type="NCBI Taxonomy" id="2692424"/>
    <lineage>
        <taxon>Bacteria</taxon>
        <taxon>Pseudomonadati</taxon>
        <taxon>Bacteroidota</taxon>
        <taxon>Flavobacteriia</taxon>
        <taxon>Flavobacteriales</taxon>
        <taxon>Cryomorphaceae</taxon>
        <taxon>Acidiluteibacter</taxon>
    </lineage>
</organism>
<evidence type="ECO:0000256" key="3">
    <source>
        <dbReference type="PROSITE-ProRule" id="PRU00492"/>
    </source>
</evidence>
<dbReference type="PROSITE" id="PS51161">
    <property type="entry name" value="ATP_CONE"/>
    <property type="match status" value="1"/>
</dbReference>
<dbReference type="GO" id="GO:0003677">
    <property type="term" value="F:DNA binding"/>
    <property type="evidence" value="ECO:0007669"/>
    <property type="project" value="InterPro"/>
</dbReference>
<dbReference type="SUPFAM" id="SSF52980">
    <property type="entry name" value="Restriction endonuclease-like"/>
    <property type="match status" value="1"/>
</dbReference>
<comment type="caution">
    <text evidence="5">The sequence shown here is derived from an EMBL/GenBank/DDBJ whole genome shotgun (WGS) entry which is preliminary data.</text>
</comment>
<dbReference type="GO" id="GO:0004519">
    <property type="term" value="F:endonuclease activity"/>
    <property type="evidence" value="ECO:0007669"/>
    <property type="project" value="InterPro"/>
</dbReference>
<feature type="domain" description="ATP-cone" evidence="4">
    <location>
        <begin position="4"/>
        <end position="82"/>
    </location>
</feature>
<protein>
    <submittedName>
        <fullName evidence="5">ATPase</fullName>
    </submittedName>
</protein>
<dbReference type="EMBL" id="WWNE01000007">
    <property type="protein sequence ID" value="NBG66314.1"/>
    <property type="molecule type" value="Genomic_DNA"/>
</dbReference>
<evidence type="ECO:0000256" key="1">
    <source>
        <dbReference type="ARBA" id="ARBA00022741"/>
    </source>
</evidence>
<dbReference type="InterPro" id="IPR011856">
    <property type="entry name" value="tRNA_endonuc-like_dom_sf"/>
</dbReference>
<evidence type="ECO:0000256" key="2">
    <source>
        <dbReference type="ARBA" id="ARBA00022840"/>
    </source>
</evidence>
<dbReference type="Proteomes" id="UP000470771">
    <property type="component" value="Unassembled WGS sequence"/>
</dbReference>
<dbReference type="RefSeq" id="WP_160633269.1">
    <property type="nucleotide sequence ID" value="NZ_WWNE01000007.1"/>
</dbReference>
<keyword evidence="1 3" id="KW-0547">Nucleotide-binding</keyword>
<proteinExistence type="predicted"/>
<accession>A0A6N9NKC1</accession>
<keyword evidence="2 3" id="KW-0067">ATP-binding</keyword>
<dbReference type="Pfam" id="PF03477">
    <property type="entry name" value="ATP-cone"/>
    <property type="match status" value="1"/>
</dbReference>
<gene>
    <name evidence="5" type="ORF">GQN54_09315</name>
</gene>
<dbReference type="InterPro" id="IPR005144">
    <property type="entry name" value="ATP-cone_dom"/>
</dbReference>